<protein>
    <submittedName>
        <fullName evidence="2">Uncharacterized protein</fullName>
    </submittedName>
</protein>
<proteinExistence type="predicted"/>
<evidence type="ECO:0000256" key="1">
    <source>
        <dbReference type="SAM" id="SignalP"/>
    </source>
</evidence>
<keyword evidence="1" id="KW-0732">Signal</keyword>
<evidence type="ECO:0000313" key="3">
    <source>
        <dbReference type="Proteomes" id="UP000248887"/>
    </source>
</evidence>
<feature type="signal peptide" evidence="1">
    <location>
        <begin position="1"/>
        <end position="30"/>
    </location>
</feature>
<reference evidence="2 3" key="1">
    <citation type="submission" date="2017-08" db="EMBL/GenBank/DDBJ databases">
        <title>Infants hospitalized years apart are colonized by the same room-sourced microbial strains.</title>
        <authorList>
            <person name="Brooks B."/>
            <person name="Olm M.R."/>
            <person name="Firek B.A."/>
            <person name="Baker R."/>
            <person name="Thomas B.C."/>
            <person name="Morowitz M.J."/>
            <person name="Banfield J.F."/>
        </authorList>
    </citation>
    <scope>NUCLEOTIDE SEQUENCE [LARGE SCALE GENOMIC DNA]</scope>
    <source>
        <strain evidence="2">S2_005_001_R2_27</strain>
    </source>
</reference>
<accession>A0A2W5SHW5</accession>
<feature type="chain" id="PRO_5016169969" evidence="1">
    <location>
        <begin position="31"/>
        <end position="63"/>
    </location>
</feature>
<dbReference type="Proteomes" id="UP000248887">
    <property type="component" value="Unassembled WGS sequence"/>
</dbReference>
<dbReference type="EMBL" id="QFQD01000098">
    <property type="protein sequence ID" value="PZQ79183.1"/>
    <property type="molecule type" value="Genomic_DNA"/>
</dbReference>
<evidence type="ECO:0000313" key="2">
    <source>
        <dbReference type="EMBL" id="PZQ79183.1"/>
    </source>
</evidence>
<organism evidence="2 3">
    <name type="scientific">Ancylobacter novellus</name>
    <name type="common">Thiobacillus novellus</name>
    <dbReference type="NCBI Taxonomy" id="921"/>
    <lineage>
        <taxon>Bacteria</taxon>
        <taxon>Pseudomonadati</taxon>
        <taxon>Pseudomonadota</taxon>
        <taxon>Alphaproteobacteria</taxon>
        <taxon>Hyphomicrobiales</taxon>
        <taxon>Xanthobacteraceae</taxon>
        <taxon>Ancylobacter</taxon>
    </lineage>
</organism>
<gene>
    <name evidence="2" type="ORF">DI549_20800</name>
</gene>
<name>A0A2W5SHW5_ANCNO</name>
<dbReference type="AlphaFoldDB" id="A0A2W5SHW5"/>
<feature type="non-terminal residue" evidence="2">
    <location>
        <position position="63"/>
    </location>
</feature>
<sequence>MRRLIRERVFRAVFAGLVLVAASLPAAAQAIFPNQGTIGLVPPPGMTEITGVNGFEDRVSKAA</sequence>
<comment type="caution">
    <text evidence="2">The sequence shown here is derived from an EMBL/GenBank/DDBJ whole genome shotgun (WGS) entry which is preliminary data.</text>
</comment>